<feature type="compositionally biased region" description="Basic and acidic residues" evidence="1">
    <location>
        <begin position="40"/>
        <end position="62"/>
    </location>
</feature>
<evidence type="ECO:0000313" key="2">
    <source>
        <dbReference type="EMBL" id="ASF00514.1"/>
    </source>
</evidence>
<accession>A0A218MML6</accession>
<proteinExistence type="predicted"/>
<feature type="compositionally biased region" description="Basic and acidic residues" evidence="1">
    <location>
        <begin position="24"/>
        <end position="33"/>
    </location>
</feature>
<name>A0A218MML6_9VIRU</name>
<feature type="region of interest" description="Disordered" evidence="1">
    <location>
        <begin position="1"/>
        <end position="131"/>
    </location>
</feature>
<reference evidence="2" key="1">
    <citation type="submission" date="2016-10" db="EMBL/GenBank/DDBJ databases">
        <authorList>
            <person name="Varghese N."/>
        </authorList>
    </citation>
    <scope>NUCLEOTIDE SEQUENCE</scope>
</reference>
<organism evidence="2">
    <name type="scientific">uncultured virus</name>
    <dbReference type="NCBI Taxonomy" id="340016"/>
    <lineage>
        <taxon>Viruses</taxon>
        <taxon>environmental samples</taxon>
    </lineage>
</organism>
<protein>
    <submittedName>
        <fullName evidence="2">Uncharacterized protein</fullName>
    </submittedName>
</protein>
<feature type="compositionally biased region" description="Acidic residues" evidence="1">
    <location>
        <begin position="99"/>
        <end position="121"/>
    </location>
</feature>
<dbReference type="EMBL" id="KY052839">
    <property type="protein sequence ID" value="ASF00514.1"/>
    <property type="molecule type" value="Genomic_DNA"/>
</dbReference>
<reference evidence="2" key="2">
    <citation type="journal article" date="2017" name="Nat. Commun.">
        <title>Single-virus genomics reveals hidden cosmopolitan and abundant viruses.</title>
        <authorList>
            <person name="Martinez-Hernandez F."/>
            <person name="Fornas O."/>
            <person name="Lluesma Gomez M."/>
            <person name="Bolduc B."/>
            <person name="de la Cruz Pena M.J."/>
            <person name="Martinez J.M."/>
            <person name="Anton J."/>
            <person name="Gasol J.M."/>
            <person name="Rosselli R."/>
            <person name="Rodriguez-Valera F."/>
            <person name="Sullivan M.B."/>
            <person name="Acinas S.G."/>
            <person name="Martinez-Garcia M."/>
        </authorList>
    </citation>
    <scope>NUCLEOTIDE SEQUENCE</scope>
</reference>
<evidence type="ECO:0000256" key="1">
    <source>
        <dbReference type="SAM" id="MobiDB-lite"/>
    </source>
</evidence>
<feature type="compositionally biased region" description="Basic and acidic residues" evidence="1">
    <location>
        <begin position="72"/>
        <end position="84"/>
    </location>
</feature>
<sequence>MEEKLEEVVEETTTQNQQDPGDENVVKVDESKFESAGNDEVIKVDLSKPPAPKKEKNETKEDSTDDSGVVAESKDAEPAEKQEEVQSETETQEAPVLEEITEDSTEEEVTEAEEKVEEAIAEAEATGEPLPENIQKLMDFMDETGGDLNDYVKLNQDYSKLDDQNLLYEYYKQTKPHLNNEEINFLMEDQFSFDEDVDEERDIKRKKLALKEQVANAKSHLDGQKSKYYEEIKAGSKLTQEQKKAMDFFNRYNKESEATKKAAKTNSDIFTQKTDQVFNDKFKGFEYNVGDKKYRFNVNNAEEVKTTQSDLSNFTKKFLDKKMALKDARGYHKSLYTAMNADAVAKHFYEQGKADAMKDSVAKAKNVDMNPRQSHGKIDAGGIKVKVLGNDANDFKFKIKNNK</sequence>